<keyword evidence="5 6" id="KW-0067">ATP-binding</keyword>
<dbReference type="PROSITE" id="PS00108">
    <property type="entry name" value="PROTEIN_KINASE_ST"/>
    <property type="match status" value="1"/>
</dbReference>
<gene>
    <name evidence="10" type="ORF">BGZ96_003289</name>
</gene>
<feature type="domain" description="Protein kinase" evidence="9">
    <location>
        <begin position="447"/>
        <end position="718"/>
    </location>
</feature>
<evidence type="ECO:0000256" key="1">
    <source>
        <dbReference type="ARBA" id="ARBA00012513"/>
    </source>
</evidence>
<dbReference type="Gene3D" id="1.10.510.10">
    <property type="entry name" value="Transferase(Phosphotransferase) domain 1"/>
    <property type="match status" value="1"/>
</dbReference>
<evidence type="ECO:0000256" key="2">
    <source>
        <dbReference type="ARBA" id="ARBA00022679"/>
    </source>
</evidence>
<evidence type="ECO:0000256" key="6">
    <source>
        <dbReference type="PROSITE-ProRule" id="PRU10141"/>
    </source>
</evidence>
<keyword evidence="2" id="KW-0808">Transferase</keyword>
<dbReference type="EC" id="2.7.11.1" evidence="1"/>
<feature type="compositionally biased region" description="Gly residues" evidence="8">
    <location>
        <begin position="353"/>
        <end position="363"/>
    </location>
</feature>
<evidence type="ECO:0000313" key="10">
    <source>
        <dbReference type="EMBL" id="KAG0276400.1"/>
    </source>
</evidence>
<keyword evidence="7" id="KW-0175">Coiled coil</keyword>
<dbReference type="Gene3D" id="3.30.200.20">
    <property type="entry name" value="Phosphorylase Kinase, domain 1"/>
    <property type="match status" value="1"/>
</dbReference>
<dbReference type="Pfam" id="PF00069">
    <property type="entry name" value="Pkinase"/>
    <property type="match status" value="1"/>
</dbReference>
<dbReference type="InterPro" id="IPR008271">
    <property type="entry name" value="Ser/Thr_kinase_AS"/>
</dbReference>
<dbReference type="InterPro" id="IPR011009">
    <property type="entry name" value="Kinase-like_dom_sf"/>
</dbReference>
<dbReference type="PANTHER" id="PTHR24348:SF22">
    <property type="entry name" value="NON-SPECIFIC SERINE_THREONINE PROTEIN KINASE"/>
    <property type="match status" value="1"/>
</dbReference>
<evidence type="ECO:0000259" key="9">
    <source>
        <dbReference type="PROSITE" id="PS50011"/>
    </source>
</evidence>
<keyword evidence="11" id="KW-1185">Reference proteome</keyword>
<dbReference type="PANTHER" id="PTHR24348">
    <property type="entry name" value="SERINE/THREONINE-PROTEIN KINASE UNC-51-RELATED"/>
    <property type="match status" value="1"/>
</dbReference>
<dbReference type="SMART" id="SM00220">
    <property type="entry name" value="S_TKc"/>
    <property type="match status" value="1"/>
</dbReference>
<feature type="region of interest" description="Disordered" evidence="8">
    <location>
        <begin position="272"/>
        <end position="385"/>
    </location>
</feature>
<dbReference type="PROSITE" id="PS00107">
    <property type="entry name" value="PROTEIN_KINASE_ATP"/>
    <property type="match status" value="1"/>
</dbReference>
<evidence type="ECO:0000256" key="8">
    <source>
        <dbReference type="SAM" id="MobiDB-lite"/>
    </source>
</evidence>
<sequence length="780" mass="84438">MNCREQVTTDKDDSFYQSNQLLSVPFKERSTVAFNHQTENHKSVDLNDFIETVAFGGDGTFDYIGQALGCHRAPIEETLALEEQTLSIAVEDIKEEEENKAKQIEADEKEEQIQFDIHEEHVLVVHLEESSVTVAPVAPVVKSIATGETSGDYAHEVSPQTTQDVVQEPTQAYKEAPVDVVFPIESLKAVPKSSIPIVPTSASIDTLESKDVSLVPQSHQSSGQLSQRQDGSMVIHSFPHEPLRGSQLLENRQQRQNSYPKLNGSSLLHLKTSRQSNHSGPPSMLASSSTSGSTASSATRLQTPQTCNGSTFERNTAMSEDDVSMSSTSGQSSHNDRCGSSIKSSSAETNIATGGGGGGGGGEKASTSTAPPSTASSSRKPAKIVTRPRGLSMALGRTFSMMLDITSAATTVGFDDESQHDHVVSSKVSRTGKLFAQKIKTISNFEYNTSKKLGKGNFGVVYQGKSIQGDEEVAIKKITRKLPGEIEKLGLVQREMKVCRLFRNKTGIVPLLDIITTNKHHYLVFEKAEGDLAEMIKARCKDATGVERITRDPYQQPMSPSCTLGAIFNINEIRSIMRTVVLGAQSLHHEGFSHKDIKPANILFCEGHGLLCDFGLCSQREELPDNQFFGTQDYASPEARRVGGSKKCDYIQGDVYSLGAVLYELATGAVLSKVISQGINWQKLALFGGRSFSELIQGMVDDLEKRWTIDRVVGSQFWDEPQSDSASTMTAVSDSLPFSPLSVTTATAVKLMRQAAVGAGGGHGVSDTVLVGTMGTAERE</sequence>
<name>A0ABQ7JJG8_9FUNG</name>
<evidence type="ECO:0000256" key="4">
    <source>
        <dbReference type="ARBA" id="ARBA00022777"/>
    </source>
</evidence>
<dbReference type="SUPFAM" id="SSF56112">
    <property type="entry name" value="Protein kinase-like (PK-like)"/>
    <property type="match status" value="1"/>
</dbReference>
<dbReference type="InterPro" id="IPR000719">
    <property type="entry name" value="Prot_kinase_dom"/>
</dbReference>
<evidence type="ECO:0000256" key="3">
    <source>
        <dbReference type="ARBA" id="ARBA00022741"/>
    </source>
</evidence>
<keyword evidence="3 6" id="KW-0547">Nucleotide-binding</keyword>
<dbReference type="InterPro" id="IPR017441">
    <property type="entry name" value="Protein_kinase_ATP_BS"/>
</dbReference>
<accession>A0ABQ7JJG8</accession>
<feature type="binding site" evidence="6">
    <location>
        <position position="477"/>
    </location>
    <ligand>
        <name>ATP</name>
        <dbReference type="ChEBI" id="CHEBI:30616"/>
    </ligand>
</feature>
<dbReference type="PROSITE" id="PS50011">
    <property type="entry name" value="PROTEIN_KINASE_DOM"/>
    <property type="match status" value="1"/>
</dbReference>
<dbReference type="CDD" id="cd00180">
    <property type="entry name" value="PKc"/>
    <property type="match status" value="1"/>
</dbReference>
<comment type="caution">
    <text evidence="10">The sequence shown here is derived from an EMBL/GenBank/DDBJ whole genome shotgun (WGS) entry which is preliminary data.</text>
</comment>
<dbReference type="EMBL" id="JAAAIM010001699">
    <property type="protein sequence ID" value="KAG0276400.1"/>
    <property type="molecule type" value="Genomic_DNA"/>
</dbReference>
<evidence type="ECO:0000256" key="5">
    <source>
        <dbReference type="ARBA" id="ARBA00022840"/>
    </source>
</evidence>
<proteinExistence type="predicted"/>
<feature type="compositionally biased region" description="Polar residues" evidence="8">
    <location>
        <begin position="300"/>
        <end position="333"/>
    </location>
</feature>
<protein>
    <recommendedName>
        <fullName evidence="1">non-specific serine/threonine protein kinase</fullName>
        <ecNumber evidence="1">2.7.11.1</ecNumber>
    </recommendedName>
</protein>
<feature type="compositionally biased region" description="Low complexity" evidence="8">
    <location>
        <begin position="286"/>
        <end position="299"/>
    </location>
</feature>
<organism evidence="10 11">
    <name type="scientific">Linnemannia gamsii</name>
    <dbReference type="NCBI Taxonomy" id="64522"/>
    <lineage>
        <taxon>Eukaryota</taxon>
        <taxon>Fungi</taxon>
        <taxon>Fungi incertae sedis</taxon>
        <taxon>Mucoromycota</taxon>
        <taxon>Mortierellomycotina</taxon>
        <taxon>Mortierellomycetes</taxon>
        <taxon>Mortierellales</taxon>
        <taxon>Mortierellaceae</taxon>
        <taxon>Linnemannia</taxon>
    </lineage>
</organism>
<evidence type="ECO:0000313" key="11">
    <source>
        <dbReference type="Proteomes" id="UP001194696"/>
    </source>
</evidence>
<feature type="coiled-coil region" evidence="7">
    <location>
        <begin position="79"/>
        <end position="114"/>
    </location>
</feature>
<dbReference type="Proteomes" id="UP001194696">
    <property type="component" value="Unassembled WGS sequence"/>
</dbReference>
<keyword evidence="4" id="KW-0418">Kinase</keyword>
<feature type="compositionally biased region" description="Polar residues" evidence="8">
    <location>
        <begin position="341"/>
        <end position="352"/>
    </location>
</feature>
<feature type="compositionally biased region" description="Low complexity" evidence="8">
    <location>
        <begin position="364"/>
        <end position="379"/>
    </location>
</feature>
<dbReference type="InterPro" id="IPR045269">
    <property type="entry name" value="Atg1-like"/>
</dbReference>
<reference evidence="10 11" key="1">
    <citation type="journal article" date="2020" name="Fungal Divers.">
        <title>Resolving the Mortierellaceae phylogeny through synthesis of multi-gene phylogenetics and phylogenomics.</title>
        <authorList>
            <person name="Vandepol N."/>
            <person name="Liber J."/>
            <person name="Desiro A."/>
            <person name="Na H."/>
            <person name="Kennedy M."/>
            <person name="Barry K."/>
            <person name="Grigoriev I.V."/>
            <person name="Miller A.N."/>
            <person name="O'Donnell K."/>
            <person name="Stajich J.E."/>
            <person name="Bonito G."/>
        </authorList>
    </citation>
    <scope>NUCLEOTIDE SEQUENCE [LARGE SCALE GENOMIC DNA]</scope>
    <source>
        <strain evidence="10 11">AD045</strain>
    </source>
</reference>
<evidence type="ECO:0000256" key="7">
    <source>
        <dbReference type="SAM" id="Coils"/>
    </source>
</evidence>